<dbReference type="KEGG" id="mpaf:R5R33_07610"/>
<reference evidence="3 4" key="1">
    <citation type="submission" date="2023-10" db="EMBL/GenBank/DDBJ databases">
        <title>Description of Microbulbifer bruguierae sp. nov., isolated from the sediments of mangrove plant Bruguiera sexangula and comparative genomic analyses of the genus Microbulbifer.</title>
        <authorList>
            <person name="Long M."/>
        </authorList>
    </citation>
    <scope>NUCLEOTIDE SEQUENCE [LARGE SCALE GENOMIC DNA]</scope>
    <source>
        <strain evidence="3 4">SPO729</strain>
    </source>
</reference>
<dbReference type="SUPFAM" id="SSF103515">
    <property type="entry name" value="Autotransporter"/>
    <property type="match status" value="1"/>
</dbReference>
<sequence length="641" mass="68812">MLSYLRAAGASCASAPTPHRVLLSLLLTPLAATSALAQTAATPLSFGSGDDLYTLTASSAAGSDQDLQFDGGNGRDSLTIQGLSLANPARLRRWETVALENGSRLTLDTHLVLGDEDQWPGQLRIDSDSALLLPLYSAGVFPSGSQSLTVTNHGLIDMSGKSANLLMIQGNYTGSGTIRMDMVAGGDDSLADRLVISGGSAGGNTLLQFNRLTGSGADTQDGILVVETRGGATTADNAFYMTESISAGPYEYFLFRGGRDAANADNWYLRSNLLPGDAPATSPSTPAAAFAFTSGAGIAAATADIGEAAIPLTAPAPSAGSAPIRLYRPEIPLYAQAKSLARLTSLQEIGSYHKRRGEQRSWFDGVNDDWMRVHHTSADYNWRGDTSNRFDGNITGVQLGTNLWSGPTCTGGAREMGLFVGSTRASGDVTGFARGFADYDAGQNQLTSHHIGYYFNNYRPDMGYLDVTAKVAYLKLESRSSRGIGDTVTGPQLTLSMEKGFTWQMTEHLNLEPQLQVVLNYSNLSAFDDGISWVEPDMTPEANFRAGLRGYNTDTPWFDGRLRFYLFGNMWHTLGGNDQLLFDTKLQTNLERQATWGEFGGGVVLLEHQLGSAFFNVGYQRSLDDLNWSGGSANLGFNWAW</sequence>
<dbReference type="SMART" id="SM00869">
    <property type="entry name" value="Autotransporter"/>
    <property type="match status" value="1"/>
</dbReference>
<dbReference type="EMBL" id="CP137555">
    <property type="protein sequence ID" value="WOX06989.1"/>
    <property type="molecule type" value="Genomic_DNA"/>
</dbReference>
<accession>A0AAU0N4F7</accession>
<organism evidence="3 4">
    <name type="scientific">Microbulbifer pacificus</name>
    <dbReference type="NCBI Taxonomy" id="407164"/>
    <lineage>
        <taxon>Bacteria</taxon>
        <taxon>Pseudomonadati</taxon>
        <taxon>Pseudomonadota</taxon>
        <taxon>Gammaproteobacteria</taxon>
        <taxon>Cellvibrionales</taxon>
        <taxon>Microbulbiferaceae</taxon>
        <taxon>Microbulbifer</taxon>
    </lineage>
</organism>
<keyword evidence="1" id="KW-0732">Signal</keyword>
<dbReference type="InterPro" id="IPR043990">
    <property type="entry name" value="AC_1"/>
</dbReference>
<dbReference type="PROSITE" id="PS51208">
    <property type="entry name" value="AUTOTRANSPORTER"/>
    <property type="match status" value="1"/>
</dbReference>
<keyword evidence="4" id="KW-1185">Reference proteome</keyword>
<dbReference type="InterPro" id="IPR006315">
    <property type="entry name" value="OM_autotransptr_brl_dom"/>
</dbReference>
<dbReference type="InterPro" id="IPR011050">
    <property type="entry name" value="Pectin_lyase_fold/virulence"/>
</dbReference>
<dbReference type="AlphaFoldDB" id="A0AAU0N4F7"/>
<dbReference type="Proteomes" id="UP001302477">
    <property type="component" value="Chromosome"/>
</dbReference>
<protein>
    <submittedName>
        <fullName evidence="3">Autotransporter outer membrane beta-barrel domain-containing protein</fullName>
    </submittedName>
</protein>
<dbReference type="Gene3D" id="2.160.20.20">
    <property type="match status" value="1"/>
</dbReference>
<feature type="domain" description="Autotransporter" evidence="2">
    <location>
        <begin position="364"/>
        <end position="641"/>
    </location>
</feature>
<dbReference type="GO" id="GO:0019867">
    <property type="term" value="C:outer membrane"/>
    <property type="evidence" value="ECO:0007669"/>
    <property type="project" value="InterPro"/>
</dbReference>
<dbReference type="CDD" id="cd01344">
    <property type="entry name" value="PL2_Passenger_AT"/>
    <property type="match status" value="1"/>
</dbReference>
<proteinExistence type="predicted"/>
<name>A0AAU0N4F7_9GAMM</name>
<evidence type="ECO:0000313" key="4">
    <source>
        <dbReference type="Proteomes" id="UP001302477"/>
    </source>
</evidence>
<feature type="signal peptide" evidence="1">
    <location>
        <begin position="1"/>
        <end position="37"/>
    </location>
</feature>
<feature type="chain" id="PRO_5043714878" evidence="1">
    <location>
        <begin position="38"/>
        <end position="641"/>
    </location>
</feature>
<dbReference type="InterPro" id="IPR012332">
    <property type="entry name" value="Autotransporter_pectin_lyase_C"/>
</dbReference>
<dbReference type="RefSeq" id="WP_318955422.1">
    <property type="nucleotide sequence ID" value="NZ_CP137555.1"/>
</dbReference>
<dbReference type="Pfam" id="PF18883">
    <property type="entry name" value="AC_1"/>
    <property type="match status" value="1"/>
</dbReference>
<dbReference type="InterPro" id="IPR036709">
    <property type="entry name" value="Autotransporte_beta_dom_sf"/>
</dbReference>
<evidence type="ECO:0000256" key="1">
    <source>
        <dbReference type="SAM" id="SignalP"/>
    </source>
</evidence>
<evidence type="ECO:0000313" key="3">
    <source>
        <dbReference type="EMBL" id="WOX06989.1"/>
    </source>
</evidence>
<dbReference type="NCBIfam" id="TIGR01414">
    <property type="entry name" value="autotrans_barl"/>
    <property type="match status" value="1"/>
</dbReference>
<dbReference type="Gene3D" id="2.40.128.130">
    <property type="entry name" value="Autotransporter beta-domain"/>
    <property type="match status" value="1"/>
</dbReference>
<dbReference type="InterPro" id="IPR005546">
    <property type="entry name" value="Autotransporte_beta"/>
</dbReference>
<dbReference type="SUPFAM" id="SSF51126">
    <property type="entry name" value="Pectin lyase-like"/>
    <property type="match status" value="1"/>
</dbReference>
<gene>
    <name evidence="3" type="ORF">R5R33_07610</name>
</gene>
<evidence type="ECO:0000259" key="2">
    <source>
        <dbReference type="PROSITE" id="PS51208"/>
    </source>
</evidence>